<sequence length="426" mass="46932">MKLKKLVLPLVGLAAVTTLAACSNSKSTGTSSNPSSIQTSVTEDTTITFWHAMTGSSLKTLEKMTKDFEAAHPKIHVKLESQSSYPSLQAKLTSTMQSPKNLPTLTQAYPGWLYNASKSDMLVDQANFLSNSEIGISGDESIQPPLLKGAQLDGKQYGIPFNKSTEVLYYNKTLLDEYGIKVPTTKDELKEAAQKVWKKSNHTIVGAGFDSLNNYYSISMKDSGKEFNKELDFTGSESQSTINYYFNGIKEGYFRIAGSDQYLNAPFDSKKLAFFVGSSVGESYLNKGIDFEYGVAARPSKNNVQQGTDIYMFSSADKNQQTAAYLYEKFLVSTKEQVYWATQTGYMPVTNAGLTAKEYTESKTSKVPAIIEKTTKHLFPLPIADNSDAAYSQLTASMQAILSNPKGNLDDLMDAQAKQLKSVWNQ</sequence>
<dbReference type="InterPro" id="IPR006059">
    <property type="entry name" value="SBP"/>
</dbReference>
<feature type="chain" id="PRO_5047026589" evidence="6">
    <location>
        <begin position="21"/>
        <end position="426"/>
    </location>
</feature>
<comment type="subcellular location">
    <subcellularLocation>
        <location evidence="1">Cell envelope</location>
    </subcellularLocation>
</comment>
<dbReference type="SUPFAM" id="SSF53850">
    <property type="entry name" value="Periplasmic binding protein-like II"/>
    <property type="match status" value="1"/>
</dbReference>
<dbReference type="PROSITE" id="PS01037">
    <property type="entry name" value="SBP_BACTERIAL_1"/>
    <property type="match status" value="1"/>
</dbReference>
<reference evidence="7 8" key="1">
    <citation type="submission" date="2024-03" db="EMBL/GenBank/DDBJ databases">
        <title>Mouse gut bacterial collection (mGBC) of GemPharmatech.</title>
        <authorList>
            <person name="He Y."/>
            <person name="Dong L."/>
            <person name="Wu D."/>
            <person name="Gao X."/>
            <person name="Lin Z."/>
        </authorList>
    </citation>
    <scope>NUCLEOTIDE SEQUENCE [LARGE SCALE GENOMIC DNA]</scope>
    <source>
        <strain evidence="7 8">61-15</strain>
    </source>
</reference>
<evidence type="ECO:0000256" key="2">
    <source>
        <dbReference type="ARBA" id="ARBA00008520"/>
    </source>
</evidence>
<evidence type="ECO:0000256" key="1">
    <source>
        <dbReference type="ARBA" id="ARBA00004196"/>
    </source>
</evidence>
<evidence type="ECO:0000256" key="3">
    <source>
        <dbReference type="ARBA" id="ARBA00022448"/>
    </source>
</evidence>
<keyword evidence="3" id="KW-0813">Transport</keyword>
<dbReference type="PANTHER" id="PTHR43649:SF31">
    <property type="entry name" value="SN-GLYCEROL-3-PHOSPHATE-BINDING PERIPLASMIC PROTEIN UGPB"/>
    <property type="match status" value="1"/>
</dbReference>
<feature type="signal peptide" evidence="6">
    <location>
        <begin position="1"/>
        <end position="20"/>
    </location>
</feature>
<dbReference type="EMBL" id="JBCLSH010000005">
    <property type="protein sequence ID" value="MEY8443097.1"/>
    <property type="molecule type" value="Genomic_DNA"/>
</dbReference>
<comment type="similarity">
    <text evidence="2">Belongs to the bacterial solute-binding protein 1 family.</text>
</comment>
<evidence type="ECO:0000313" key="7">
    <source>
        <dbReference type="EMBL" id="MEY8443097.1"/>
    </source>
</evidence>
<accession>A0ABV4D0L3</accession>
<dbReference type="PROSITE" id="PS51257">
    <property type="entry name" value="PROKAR_LIPOPROTEIN"/>
    <property type="match status" value="1"/>
</dbReference>
<dbReference type="PANTHER" id="PTHR43649">
    <property type="entry name" value="ARABINOSE-BINDING PROTEIN-RELATED"/>
    <property type="match status" value="1"/>
</dbReference>
<dbReference type="RefSeq" id="WP_369947882.1">
    <property type="nucleotide sequence ID" value="NZ_JBCLSH010000005.1"/>
</dbReference>
<name>A0ABV4D0L3_9LACT</name>
<dbReference type="InterPro" id="IPR050490">
    <property type="entry name" value="Bact_solute-bd_prot1"/>
</dbReference>
<evidence type="ECO:0000256" key="4">
    <source>
        <dbReference type="ARBA" id="ARBA00022729"/>
    </source>
</evidence>
<proteinExistence type="inferred from homology"/>
<evidence type="ECO:0000313" key="8">
    <source>
        <dbReference type="Proteomes" id="UP001565283"/>
    </source>
</evidence>
<protein>
    <submittedName>
        <fullName evidence="7">Extracellular solute-binding protein</fullName>
    </submittedName>
</protein>
<dbReference type="Pfam" id="PF13416">
    <property type="entry name" value="SBP_bac_8"/>
    <property type="match status" value="1"/>
</dbReference>
<keyword evidence="4 6" id="KW-0732">Signal</keyword>
<comment type="caution">
    <text evidence="7">The sequence shown here is derived from an EMBL/GenBank/DDBJ whole genome shotgun (WGS) entry which is preliminary data.</text>
</comment>
<evidence type="ECO:0000256" key="6">
    <source>
        <dbReference type="SAM" id="SignalP"/>
    </source>
</evidence>
<dbReference type="Gene3D" id="3.40.190.10">
    <property type="entry name" value="Periplasmic binding protein-like II"/>
    <property type="match status" value="2"/>
</dbReference>
<gene>
    <name evidence="7" type="ORF">AALA52_02390</name>
</gene>
<keyword evidence="8" id="KW-1185">Reference proteome</keyword>
<dbReference type="Proteomes" id="UP001565283">
    <property type="component" value="Unassembled WGS sequence"/>
</dbReference>
<keyword evidence="5" id="KW-0574">Periplasm</keyword>
<evidence type="ECO:0000256" key="5">
    <source>
        <dbReference type="ARBA" id="ARBA00022764"/>
    </source>
</evidence>
<organism evidence="7 8">
    <name type="scientific">Lactococcus ileimucosae</name>
    <dbReference type="NCBI Taxonomy" id="2941329"/>
    <lineage>
        <taxon>Bacteria</taxon>
        <taxon>Bacillati</taxon>
        <taxon>Bacillota</taxon>
        <taxon>Bacilli</taxon>
        <taxon>Lactobacillales</taxon>
        <taxon>Streptococcaceae</taxon>
        <taxon>Lactococcus</taxon>
    </lineage>
</organism>
<dbReference type="InterPro" id="IPR006061">
    <property type="entry name" value="SBP_1_CS"/>
</dbReference>